<keyword evidence="2" id="KW-0863">Zinc-finger</keyword>
<evidence type="ECO:0000256" key="2">
    <source>
        <dbReference type="ARBA" id="ARBA00022771"/>
    </source>
</evidence>
<protein>
    <submittedName>
        <fullName evidence="6">Uncharacterized protein</fullName>
    </submittedName>
</protein>
<dbReference type="SMART" id="SM00868">
    <property type="entry name" value="zf-AD"/>
    <property type="match status" value="1"/>
</dbReference>
<keyword evidence="7" id="KW-1185">Reference proteome</keyword>
<keyword evidence="1" id="KW-0479">Metal-binding</keyword>
<dbReference type="EnsemblMetazoa" id="AAEL008420-RA">
    <property type="protein sequence ID" value="AAEL008420-PA"/>
    <property type="gene ID" value="AAEL008420"/>
</dbReference>
<dbReference type="GO" id="GO:0003677">
    <property type="term" value="F:DNA binding"/>
    <property type="evidence" value="ECO:0007669"/>
    <property type="project" value="UniProtKB-KW"/>
</dbReference>
<dbReference type="AlphaFoldDB" id="A0A1S4FJC9"/>
<proteinExistence type="predicted"/>
<dbReference type="Proteomes" id="UP000008820">
    <property type="component" value="Chromosome 1"/>
</dbReference>
<evidence type="ECO:0000313" key="7">
    <source>
        <dbReference type="Proteomes" id="UP000008820"/>
    </source>
</evidence>
<dbReference type="OrthoDB" id="7782839at2759"/>
<dbReference type="InterPro" id="IPR006612">
    <property type="entry name" value="THAP_Znf"/>
</dbReference>
<feature type="region of interest" description="Disordered" evidence="5">
    <location>
        <begin position="386"/>
        <end position="427"/>
    </location>
</feature>
<reference evidence="6" key="2">
    <citation type="submission" date="2020-05" db="UniProtKB">
        <authorList>
            <consortium name="EnsemblMetazoa"/>
        </authorList>
    </citation>
    <scope>IDENTIFICATION</scope>
    <source>
        <strain evidence="6">LVP_AGWG</strain>
    </source>
</reference>
<dbReference type="GO" id="GO:0005634">
    <property type="term" value="C:nucleus"/>
    <property type="evidence" value="ECO:0007669"/>
    <property type="project" value="InterPro"/>
</dbReference>
<evidence type="ECO:0000256" key="5">
    <source>
        <dbReference type="SAM" id="MobiDB-lite"/>
    </source>
</evidence>
<reference evidence="6 7" key="1">
    <citation type="submission" date="2017-06" db="EMBL/GenBank/DDBJ databases">
        <title>Aedes aegypti genome working group (AGWG) sequencing and assembly.</title>
        <authorList>
            <consortium name="Aedes aegypti Genome Working Group (AGWG)"/>
            <person name="Matthews B.J."/>
        </authorList>
    </citation>
    <scope>NUCLEOTIDE SEQUENCE [LARGE SCALE GENOMIC DNA]</scope>
    <source>
        <strain evidence="6 7">LVP_AGWG</strain>
    </source>
</reference>
<dbReference type="PROSITE" id="PS51915">
    <property type="entry name" value="ZAD"/>
    <property type="match status" value="1"/>
</dbReference>
<evidence type="ECO:0000313" key="6">
    <source>
        <dbReference type="EnsemblMetazoa" id="AAEL008420-PA"/>
    </source>
</evidence>
<keyword evidence="4" id="KW-0238">DNA-binding</keyword>
<accession>A0A1S4FJC9</accession>
<dbReference type="InterPro" id="IPR012934">
    <property type="entry name" value="Znf_AD"/>
</dbReference>
<dbReference type="InParanoid" id="A0A1S4FJC9"/>
<evidence type="ECO:0000256" key="3">
    <source>
        <dbReference type="ARBA" id="ARBA00022833"/>
    </source>
</evidence>
<dbReference type="Gene3D" id="3.40.1800.20">
    <property type="match status" value="1"/>
</dbReference>
<dbReference type="SMART" id="SM00980">
    <property type="entry name" value="THAP"/>
    <property type="match status" value="1"/>
</dbReference>
<sequence>MTRPNDDFPRRCCVLGCPTVVYNPHDADRKLFRFARRAKTHSVNSDFNELIERRFWEWINVLGQNPRKAQSLWICSEHFVSGRPAAAACHWDVDWIPNQNLKSRKKQAAKRLRSKSQTKCNRNKNESVLGIEQTHEETSYSSEGGPFCRLCLRKHVNLRPVFPSPRVDDNDVVRVVEQVANIRLEFEADYNSFVCCDCLKKLEDFYRCREVWQSNDALIKAFRTKESSINPAPIEHLSEESVQEIDDTDTFYPAPIPIVAIPIEHLIHGTEAVNAIAWHRTSDASEYENHDEMQQGADVFSDVHDTKYSIDSDTESTFHSNLKSSVKEGAVYDSKQPVELVSNRESTLNQCSNATLSVKEEPQDERDSDVSETAQKEKMIKQLMKKIRRETLSPKKKKSKKCSKRRKRQASERTYFDIVGPIDIDKG</sequence>
<dbReference type="Pfam" id="PF07776">
    <property type="entry name" value="zf-AD"/>
    <property type="match status" value="1"/>
</dbReference>
<keyword evidence="3" id="KW-0862">Zinc</keyword>
<dbReference type="VEuPathDB" id="VectorBase:AAEL008420"/>
<dbReference type="GO" id="GO:0008270">
    <property type="term" value="F:zinc ion binding"/>
    <property type="evidence" value="ECO:0007669"/>
    <property type="project" value="UniProtKB-UniRule"/>
</dbReference>
<name>A0A1S4FJC9_AEDAE</name>
<evidence type="ECO:0000256" key="1">
    <source>
        <dbReference type="ARBA" id="ARBA00022723"/>
    </source>
</evidence>
<dbReference type="SUPFAM" id="SSF57716">
    <property type="entry name" value="Glucocorticoid receptor-like (DNA-binding domain)"/>
    <property type="match status" value="1"/>
</dbReference>
<organism evidence="6 7">
    <name type="scientific">Aedes aegypti</name>
    <name type="common">Yellowfever mosquito</name>
    <name type="synonym">Culex aegypti</name>
    <dbReference type="NCBI Taxonomy" id="7159"/>
    <lineage>
        <taxon>Eukaryota</taxon>
        <taxon>Metazoa</taxon>
        <taxon>Ecdysozoa</taxon>
        <taxon>Arthropoda</taxon>
        <taxon>Hexapoda</taxon>
        <taxon>Insecta</taxon>
        <taxon>Pterygota</taxon>
        <taxon>Neoptera</taxon>
        <taxon>Endopterygota</taxon>
        <taxon>Diptera</taxon>
        <taxon>Nematocera</taxon>
        <taxon>Culicoidea</taxon>
        <taxon>Culicidae</taxon>
        <taxon>Culicinae</taxon>
        <taxon>Aedini</taxon>
        <taxon>Aedes</taxon>
        <taxon>Stegomyia</taxon>
    </lineage>
</organism>
<feature type="compositionally biased region" description="Basic residues" evidence="5">
    <location>
        <begin position="386"/>
        <end position="408"/>
    </location>
</feature>
<gene>
    <name evidence="6" type="primary">5570603</name>
</gene>
<evidence type="ECO:0000256" key="4">
    <source>
        <dbReference type="ARBA" id="ARBA00023125"/>
    </source>
</evidence>